<keyword evidence="2" id="KW-1185">Reference proteome</keyword>
<dbReference type="AlphaFoldDB" id="A0A4R7D437"/>
<dbReference type="RefSeq" id="WP_208292260.1">
    <property type="nucleotide sequence ID" value="NZ_SNZV01000002.1"/>
</dbReference>
<name>A0A4R7D437_9SPHI</name>
<reference evidence="1 2" key="1">
    <citation type="submission" date="2019-03" db="EMBL/GenBank/DDBJ databases">
        <title>Genomic Encyclopedia of Type Strains, Phase III (KMG-III): the genomes of soil and plant-associated and newly described type strains.</title>
        <authorList>
            <person name="Whitman W."/>
        </authorList>
    </citation>
    <scope>NUCLEOTIDE SEQUENCE [LARGE SCALE GENOMIC DNA]</scope>
    <source>
        <strain evidence="1 2">CGMCC 1.12801</strain>
    </source>
</reference>
<proteinExistence type="predicted"/>
<protein>
    <submittedName>
        <fullName evidence="1">Uncharacterized protein</fullName>
    </submittedName>
</protein>
<evidence type="ECO:0000313" key="1">
    <source>
        <dbReference type="EMBL" id="TDS15833.1"/>
    </source>
</evidence>
<organism evidence="1 2">
    <name type="scientific">Sphingobacterium paludis</name>
    <dbReference type="NCBI Taxonomy" id="1476465"/>
    <lineage>
        <taxon>Bacteria</taxon>
        <taxon>Pseudomonadati</taxon>
        <taxon>Bacteroidota</taxon>
        <taxon>Sphingobacteriia</taxon>
        <taxon>Sphingobacteriales</taxon>
        <taxon>Sphingobacteriaceae</taxon>
        <taxon>Sphingobacterium</taxon>
    </lineage>
</organism>
<evidence type="ECO:0000313" key="2">
    <source>
        <dbReference type="Proteomes" id="UP000294752"/>
    </source>
</evidence>
<accession>A0A4R7D437</accession>
<dbReference type="Proteomes" id="UP000294752">
    <property type="component" value="Unassembled WGS sequence"/>
</dbReference>
<sequence>MVRRTVFITVCSMLTLCILLRGADVKKVPRIQQDTLHTDTIAIDEIYIERKIDARSKFEDKKAYHKEIYLLGDNKNMVTFSPFGGIALNIQKLYNHFSNRGRAARRLQAQFEREFEEDLASEIWDPLLLEYTTLRGDSLQKFKLYCSPNLAFLNDASHYERVEHLLRHLKMYRDSVNVIHDRLRLIPKEGDK</sequence>
<dbReference type="EMBL" id="SNZV01000002">
    <property type="protein sequence ID" value="TDS15833.1"/>
    <property type="molecule type" value="Genomic_DNA"/>
</dbReference>
<gene>
    <name evidence="1" type="ORF">B0I21_102149</name>
</gene>
<comment type="caution">
    <text evidence="1">The sequence shown here is derived from an EMBL/GenBank/DDBJ whole genome shotgun (WGS) entry which is preliminary data.</text>
</comment>